<comment type="caution">
    <text evidence="8">The sequence shown here is derived from an EMBL/GenBank/DDBJ whole genome shotgun (WGS) entry which is preliminary data.</text>
</comment>
<dbReference type="PANTHER" id="PTHR38459">
    <property type="entry name" value="PROPHAGE BACTOPRENOL-LINKED GLUCOSE TRANSLOCASE HOMOLOG"/>
    <property type="match status" value="1"/>
</dbReference>
<dbReference type="Pfam" id="PF04138">
    <property type="entry name" value="GtrA_DPMS_TM"/>
    <property type="match status" value="1"/>
</dbReference>
<name>A0A502FUP2_9PROT</name>
<dbReference type="Proteomes" id="UP000317078">
    <property type="component" value="Unassembled WGS sequence"/>
</dbReference>
<evidence type="ECO:0000256" key="6">
    <source>
        <dbReference type="SAM" id="Phobius"/>
    </source>
</evidence>
<feature type="transmembrane region" description="Helical" evidence="6">
    <location>
        <begin position="21"/>
        <end position="43"/>
    </location>
</feature>
<feature type="transmembrane region" description="Helical" evidence="6">
    <location>
        <begin position="120"/>
        <end position="141"/>
    </location>
</feature>
<evidence type="ECO:0000313" key="9">
    <source>
        <dbReference type="Proteomes" id="UP000317078"/>
    </source>
</evidence>
<organism evidence="8 9">
    <name type="scientific">Muricoccus nepalensis</name>
    <dbReference type="NCBI Taxonomy" id="1854500"/>
    <lineage>
        <taxon>Bacteria</taxon>
        <taxon>Pseudomonadati</taxon>
        <taxon>Pseudomonadota</taxon>
        <taxon>Alphaproteobacteria</taxon>
        <taxon>Acetobacterales</taxon>
        <taxon>Roseomonadaceae</taxon>
        <taxon>Muricoccus</taxon>
    </lineage>
</organism>
<keyword evidence="9" id="KW-1185">Reference proteome</keyword>
<dbReference type="RefSeq" id="WP_140885045.1">
    <property type="nucleotide sequence ID" value="NZ_RCZP01000019.1"/>
</dbReference>
<dbReference type="AlphaFoldDB" id="A0A502FUP2"/>
<keyword evidence="5 6" id="KW-0472">Membrane</keyword>
<evidence type="ECO:0000256" key="3">
    <source>
        <dbReference type="ARBA" id="ARBA00022692"/>
    </source>
</evidence>
<dbReference type="PANTHER" id="PTHR38459:SF1">
    <property type="entry name" value="PROPHAGE BACTOPRENOL-LINKED GLUCOSE TRANSLOCASE HOMOLOG"/>
    <property type="match status" value="1"/>
</dbReference>
<comment type="similarity">
    <text evidence="2">Belongs to the GtrA family.</text>
</comment>
<accession>A0A502FUP2</accession>
<dbReference type="InterPro" id="IPR051401">
    <property type="entry name" value="GtrA_CellWall_Glycosyl"/>
</dbReference>
<evidence type="ECO:0000313" key="8">
    <source>
        <dbReference type="EMBL" id="TPG53141.1"/>
    </source>
</evidence>
<evidence type="ECO:0000256" key="2">
    <source>
        <dbReference type="ARBA" id="ARBA00009399"/>
    </source>
</evidence>
<sequence>MPPSTAWHQRLPAPRRALAAQFLRFGAVGTAGFVVDTAVLYAALAAGAGLYGGRVLSYLAAASSNWALNRAWTFRAAARPATGRRAAARQWALFLLVNLLGFALNYSTYALLVANVPLVTAHPVIGVAAGSLAGLSGNFLLSRRFVFGGA</sequence>
<keyword evidence="3 6" id="KW-0812">Transmembrane</keyword>
<feature type="transmembrane region" description="Helical" evidence="6">
    <location>
        <begin position="55"/>
        <end position="72"/>
    </location>
</feature>
<keyword evidence="4 6" id="KW-1133">Transmembrane helix</keyword>
<dbReference type="GO" id="GO:0000271">
    <property type="term" value="P:polysaccharide biosynthetic process"/>
    <property type="evidence" value="ECO:0007669"/>
    <property type="project" value="InterPro"/>
</dbReference>
<feature type="domain" description="GtrA/DPMS transmembrane" evidence="7">
    <location>
        <begin position="24"/>
        <end position="147"/>
    </location>
</feature>
<dbReference type="InterPro" id="IPR007267">
    <property type="entry name" value="GtrA_DPMS_TM"/>
</dbReference>
<reference evidence="8 9" key="1">
    <citation type="journal article" date="2019" name="Environ. Microbiol.">
        <title>Species interactions and distinct microbial communities in high Arctic permafrost affected cryosols are associated with the CH4 and CO2 gas fluxes.</title>
        <authorList>
            <person name="Altshuler I."/>
            <person name="Hamel J."/>
            <person name="Turney S."/>
            <person name="Magnuson E."/>
            <person name="Levesque R."/>
            <person name="Greer C."/>
            <person name="Whyte L.G."/>
        </authorList>
    </citation>
    <scope>NUCLEOTIDE SEQUENCE [LARGE SCALE GENOMIC DNA]</scope>
    <source>
        <strain evidence="8 9">S9.3B</strain>
    </source>
</reference>
<evidence type="ECO:0000256" key="1">
    <source>
        <dbReference type="ARBA" id="ARBA00004141"/>
    </source>
</evidence>
<dbReference type="GO" id="GO:0005886">
    <property type="term" value="C:plasma membrane"/>
    <property type="evidence" value="ECO:0007669"/>
    <property type="project" value="TreeGrafter"/>
</dbReference>
<protein>
    <submittedName>
        <fullName evidence="8">GtrA family protein</fullName>
    </submittedName>
</protein>
<comment type="subcellular location">
    <subcellularLocation>
        <location evidence="1">Membrane</location>
        <topology evidence="1">Multi-pass membrane protein</topology>
    </subcellularLocation>
</comment>
<dbReference type="EMBL" id="RCZP01000019">
    <property type="protein sequence ID" value="TPG53141.1"/>
    <property type="molecule type" value="Genomic_DNA"/>
</dbReference>
<evidence type="ECO:0000256" key="5">
    <source>
        <dbReference type="ARBA" id="ARBA00023136"/>
    </source>
</evidence>
<proteinExistence type="inferred from homology"/>
<evidence type="ECO:0000259" key="7">
    <source>
        <dbReference type="Pfam" id="PF04138"/>
    </source>
</evidence>
<feature type="transmembrane region" description="Helical" evidence="6">
    <location>
        <begin position="93"/>
        <end position="114"/>
    </location>
</feature>
<evidence type="ECO:0000256" key="4">
    <source>
        <dbReference type="ARBA" id="ARBA00022989"/>
    </source>
</evidence>
<gene>
    <name evidence="8" type="ORF">EAH89_17665</name>
</gene>